<dbReference type="SUPFAM" id="SSF52821">
    <property type="entry name" value="Rhodanese/Cell cycle control phosphatase"/>
    <property type="match status" value="1"/>
</dbReference>
<evidence type="ECO:0000313" key="2">
    <source>
        <dbReference type="EMBL" id="CDN39454.1"/>
    </source>
</evidence>
<accession>W8YD61</accession>
<dbReference type="CDD" id="cd00158">
    <property type="entry name" value="RHOD"/>
    <property type="match status" value="1"/>
</dbReference>
<dbReference type="Proteomes" id="UP000030682">
    <property type="component" value="Unassembled WGS sequence"/>
</dbReference>
<organism evidence="2">
    <name type="scientific">Bacillus thuringiensis DB27</name>
    <dbReference type="NCBI Taxonomy" id="1431339"/>
    <lineage>
        <taxon>Bacteria</taxon>
        <taxon>Bacillati</taxon>
        <taxon>Bacillota</taxon>
        <taxon>Bacilli</taxon>
        <taxon>Bacillales</taxon>
        <taxon>Bacillaceae</taxon>
        <taxon>Bacillus</taxon>
        <taxon>Bacillus cereus group</taxon>
    </lineage>
</organism>
<dbReference type="EMBL" id="HG810024">
    <property type="protein sequence ID" value="CDN39454.1"/>
    <property type="molecule type" value="Genomic_DNA"/>
</dbReference>
<dbReference type="InterPro" id="IPR001763">
    <property type="entry name" value="Rhodanese-like_dom"/>
</dbReference>
<dbReference type="InterPro" id="IPR036873">
    <property type="entry name" value="Rhodanese-like_dom_sf"/>
</dbReference>
<dbReference type="RefSeq" id="WP_030030090.1">
    <property type="nucleotide sequence ID" value="NZ_HG810024.1"/>
</dbReference>
<reference evidence="2" key="1">
    <citation type="submission" date="2014-01" db="EMBL/GenBank/DDBJ databases">
        <title>Draft genome sequence of highly nematicidal Bacillus thuringiensis DB27.</title>
        <authorList>
            <person name="Iatsenko I."/>
            <person name="Pickard D."/>
            <person name="Corton C."/>
            <person name="Dougan G."/>
            <person name="Sommer R.J."/>
        </authorList>
    </citation>
    <scope>NUCLEOTIDE SEQUENCE [LARGE SCALE GENOMIC DNA]</scope>
    <source>
        <strain evidence="2">DB27</strain>
    </source>
</reference>
<dbReference type="Gene3D" id="3.40.250.10">
    <property type="entry name" value="Rhodanese-like domain"/>
    <property type="match status" value="1"/>
</dbReference>
<evidence type="ECO:0000259" key="1">
    <source>
        <dbReference type="PROSITE" id="PS50206"/>
    </source>
</evidence>
<sequence>MLLECFYHEKLAHASYIMGCQDHGVAIVIDPLSANINEVRRDLEVIGLGRTIAYMPSNKLEDIESLETYEEKTVQELFPLIQSGTYLVIDVRNKSEWNEGHLPHAKHITLEHLTEYVQDIPKDYPIIVQCRSGIRSAIAASILQKHGVKEVMNVQDGYLAWLKAEFPICK</sequence>
<protein>
    <recommendedName>
        <fullName evidence="1">Rhodanese domain-containing protein</fullName>
    </recommendedName>
</protein>
<dbReference type="InterPro" id="IPR050229">
    <property type="entry name" value="GlpE_sulfurtransferase"/>
</dbReference>
<proteinExistence type="predicted"/>
<dbReference type="PANTHER" id="PTHR43031:SF16">
    <property type="entry name" value="OXIDOREDUCTASE"/>
    <property type="match status" value="1"/>
</dbReference>
<feature type="domain" description="Rhodanese" evidence="1">
    <location>
        <begin position="82"/>
        <end position="170"/>
    </location>
</feature>
<reference evidence="2" key="2">
    <citation type="submission" date="2014-01" db="EMBL/GenBank/DDBJ databases">
        <authorList>
            <person name="Aslett M."/>
        </authorList>
    </citation>
    <scope>NUCLEOTIDE SEQUENCE [LARGE SCALE GENOMIC DNA]</scope>
    <source>
        <strain evidence="2">DB27</strain>
    </source>
</reference>
<dbReference type="PROSITE" id="PS50206">
    <property type="entry name" value="RHODANESE_3"/>
    <property type="match status" value="1"/>
</dbReference>
<name>W8YD61_BACTU</name>
<dbReference type="HOGENOM" id="CLU_133644_0_0_9"/>
<dbReference type="SMART" id="SM00450">
    <property type="entry name" value="RHOD"/>
    <property type="match status" value="1"/>
</dbReference>
<dbReference type="PANTHER" id="PTHR43031">
    <property type="entry name" value="FAD-DEPENDENT OXIDOREDUCTASE"/>
    <property type="match status" value="1"/>
</dbReference>
<dbReference type="Pfam" id="PF00581">
    <property type="entry name" value="Rhodanese"/>
    <property type="match status" value="1"/>
</dbReference>
<dbReference type="FunFam" id="3.40.250.10:FF:000049">
    <property type="entry name" value="Phage shock protein E"/>
    <property type="match status" value="1"/>
</dbReference>
<dbReference type="AlphaFoldDB" id="W8YD61"/>
<gene>
    <name evidence="2" type="ORF">BTDB27_p000117</name>
</gene>